<proteinExistence type="predicted"/>
<dbReference type="Proteomes" id="UP001160390">
    <property type="component" value="Unassembled WGS sequence"/>
</dbReference>
<reference evidence="2" key="1">
    <citation type="submission" date="2023-01" db="EMBL/GenBank/DDBJ databases">
        <authorList>
            <person name="Piombo E."/>
        </authorList>
    </citation>
    <scope>NUCLEOTIDE SEQUENCE</scope>
</reference>
<gene>
    <name evidence="2" type="ORF">CCHLO57077_00019615</name>
</gene>
<feature type="transmembrane region" description="Helical" evidence="1">
    <location>
        <begin position="27"/>
        <end position="54"/>
    </location>
</feature>
<name>A0AA35M161_9HYPO</name>
<accession>A0AA35M161</accession>
<organism evidence="2 3">
    <name type="scientific">Clonostachys chloroleuca</name>
    <dbReference type="NCBI Taxonomy" id="1926264"/>
    <lineage>
        <taxon>Eukaryota</taxon>
        <taxon>Fungi</taxon>
        <taxon>Dikarya</taxon>
        <taxon>Ascomycota</taxon>
        <taxon>Pezizomycotina</taxon>
        <taxon>Sordariomycetes</taxon>
        <taxon>Hypocreomycetidae</taxon>
        <taxon>Hypocreales</taxon>
        <taxon>Bionectriaceae</taxon>
        <taxon>Clonostachys</taxon>
    </lineage>
</organism>
<evidence type="ECO:0000313" key="2">
    <source>
        <dbReference type="EMBL" id="CAI6088588.1"/>
    </source>
</evidence>
<keyword evidence="1" id="KW-0812">Transmembrane</keyword>
<keyword evidence="1" id="KW-0472">Membrane</keyword>
<keyword evidence="3" id="KW-1185">Reference proteome</keyword>
<protein>
    <submittedName>
        <fullName evidence="2">Uncharacterized protein</fullName>
    </submittedName>
</protein>
<sequence length="187" mass="21609">MQADSKCYKWDSPTEQDSIRRFQTLHIASWVLLMGLAVFFILFGCYGTSAIVICSTLSEIVAHNVKIVRPPTYLKNSERHDACMLVAAHENATEWHLYLEHRAIVDSLLNKQMFVVPSGPRIRFAAAWFWFAHLFQLAAVTFVAAQKGLLDNFEYTLGIRPSISFTFLNYFYYNHKINRNDEFCSKI</sequence>
<feature type="transmembrane region" description="Helical" evidence="1">
    <location>
        <begin position="157"/>
        <end position="173"/>
    </location>
</feature>
<keyword evidence="1" id="KW-1133">Transmembrane helix</keyword>
<dbReference type="EMBL" id="CABFNP030000842">
    <property type="protein sequence ID" value="CAI6088588.1"/>
    <property type="molecule type" value="Genomic_DNA"/>
</dbReference>
<evidence type="ECO:0000313" key="3">
    <source>
        <dbReference type="Proteomes" id="UP001160390"/>
    </source>
</evidence>
<evidence type="ECO:0000256" key="1">
    <source>
        <dbReference type="SAM" id="Phobius"/>
    </source>
</evidence>
<feature type="transmembrane region" description="Helical" evidence="1">
    <location>
        <begin position="122"/>
        <end position="145"/>
    </location>
</feature>
<dbReference type="AlphaFoldDB" id="A0AA35M161"/>
<comment type="caution">
    <text evidence="2">The sequence shown here is derived from an EMBL/GenBank/DDBJ whole genome shotgun (WGS) entry which is preliminary data.</text>
</comment>